<feature type="compositionally biased region" description="Polar residues" evidence="1">
    <location>
        <begin position="7"/>
        <end position="23"/>
    </location>
</feature>
<dbReference type="Proteomes" id="UP001201812">
    <property type="component" value="Unassembled WGS sequence"/>
</dbReference>
<reference evidence="2" key="1">
    <citation type="submission" date="2022-01" db="EMBL/GenBank/DDBJ databases">
        <title>Genome Sequence Resource for Two Populations of Ditylenchus destructor, the Migratory Endoparasitic Phytonematode.</title>
        <authorList>
            <person name="Zhang H."/>
            <person name="Lin R."/>
            <person name="Xie B."/>
        </authorList>
    </citation>
    <scope>NUCLEOTIDE SEQUENCE</scope>
    <source>
        <strain evidence="2">BazhouSP</strain>
    </source>
</reference>
<comment type="caution">
    <text evidence="2">The sequence shown here is derived from an EMBL/GenBank/DDBJ whole genome shotgun (WGS) entry which is preliminary data.</text>
</comment>
<keyword evidence="3" id="KW-1185">Reference proteome</keyword>
<proteinExistence type="predicted"/>
<accession>A0AAD4R8V6</accession>
<sequence>MVRQRRTSTSITSNKPTFASSSTFPHKDGNMQLESDKFYGKFIYETQQVDIVLLFRESINATVGQYRPNINAIPLAIGKIEVKQPIYIVEDHTCIHLDISVQMIVFDCMPNNKPLTCKAVHITSNSVIGSVFDMISVQHIPGISGIKKGDSFDARFDQISNSGELCQIMVKPLLTRRLAENDDTEEE</sequence>
<evidence type="ECO:0000313" key="3">
    <source>
        <dbReference type="Proteomes" id="UP001201812"/>
    </source>
</evidence>
<name>A0AAD4R8V6_9BILA</name>
<protein>
    <submittedName>
        <fullName evidence="2">Uncharacterized protein</fullName>
    </submittedName>
</protein>
<evidence type="ECO:0000256" key="1">
    <source>
        <dbReference type="SAM" id="MobiDB-lite"/>
    </source>
</evidence>
<evidence type="ECO:0000313" key="2">
    <source>
        <dbReference type="EMBL" id="KAI1717316.1"/>
    </source>
</evidence>
<dbReference type="AlphaFoldDB" id="A0AAD4R8V6"/>
<feature type="region of interest" description="Disordered" evidence="1">
    <location>
        <begin position="1"/>
        <end position="23"/>
    </location>
</feature>
<gene>
    <name evidence="2" type="ORF">DdX_07058</name>
</gene>
<dbReference type="EMBL" id="JAKKPZ010000009">
    <property type="protein sequence ID" value="KAI1717316.1"/>
    <property type="molecule type" value="Genomic_DNA"/>
</dbReference>
<organism evidence="2 3">
    <name type="scientific">Ditylenchus destructor</name>
    <dbReference type="NCBI Taxonomy" id="166010"/>
    <lineage>
        <taxon>Eukaryota</taxon>
        <taxon>Metazoa</taxon>
        <taxon>Ecdysozoa</taxon>
        <taxon>Nematoda</taxon>
        <taxon>Chromadorea</taxon>
        <taxon>Rhabditida</taxon>
        <taxon>Tylenchina</taxon>
        <taxon>Tylenchomorpha</taxon>
        <taxon>Sphaerularioidea</taxon>
        <taxon>Anguinidae</taxon>
        <taxon>Anguininae</taxon>
        <taxon>Ditylenchus</taxon>
    </lineage>
</organism>